<evidence type="ECO:0000313" key="18">
    <source>
        <dbReference type="Proteomes" id="UP001589833"/>
    </source>
</evidence>
<evidence type="ECO:0000256" key="8">
    <source>
        <dbReference type="ARBA" id="ARBA00022960"/>
    </source>
</evidence>
<reference evidence="17 18" key="1">
    <citation type="submission" date="2024-09" db="EMBL/GenBank/DDBJ databases">
        <authorList>
            <person name="Sun Q."/>
            <person name="Mori K."/>
        </authorList>
    </citation>
    <scope>NUCLEOTIDE SEQUENCE [LARGE SCALE GENOMIC DNA]</scope>
    <source>
        <strain evidence="17 18">NCAIM B.02301</strain>
    </source>
</reference>
<keyword evidence="9 12" id="KW-0573">Peptidoglycan synthesis</keyword>
<dbReference type="EMBL" id="JBHLTR010000006">
    <property type="protein sequence ID" value="MFC0558427.1"/>
    <property type="molecule type" value="Genomic_DNA"/>
</dbReference>
<dbReference type="InterPro" id="IPR035911">
    <property type="entry name" value="MurE/MurF_N"/>
</dbReference>
<keyword evidence="18" id="KW-1185">Reference proteome</keyword>
<evidence type="ECO:0000256" key="3">
    <source>
        <dbReference type="ARBA" id="ARBA00022490"/>
    </source>
</evidence>
<proteinExistence type="inferred from homology"/>
<dbReference type="GO" id="GO:0008765">
    <property type="term" value="F:UDP-N-acetylmuramoylalanyl-D-glutamate-2,6-diaminopimelate ligase activity"/>
    <property type="evidence" value="ECO:0007669"/>
    <property type="project" value="UniProtKB-EC"/>
</dbReference>
<sequence length="490" mass="55421">MKKTLIGLLESLEIQGNEDIDITGIQLDSRKIKDGDLFVAVSGHESDGHEFIHSAIENGAVAIIGEKKLKEILSVPYIQVCDSRKALSILANHFYDLPHHKHKMIGITGTNGKTTTSYLLHHILQHNGKTVARLGTVEYVINGDKRESSLTTPDAILLQQMLHESEDEYVVMEVSSHGIDQYRVHGPMFDYALFTNLSHEHLDYHKDLENYYRTKKKLFRCLKNEGKGLVGTYGSWGERLYEELAEELIPSISFGQSSGGESIYLKAYQTVPNVNLVFDDNGKEQVIQMKIQGEHNVYNAIGSYICAREIGLSPNEVIEALETFEGVPGRFETVEIPNGARAFIDYAHTPDGLQYALQTAKECTEQSLYHILGFRAKRDCSKRETMVEISQNLSDYVFLTLDDLNETEKEKMLAELRELSKPYQKIVVLDDRTEAIAHVLSLLRKGDGMIITGKGPENYTEEYRYKTRNDKETILKILEESGFEGFKTSL</sequence>
<dbReference type="InterPro" id="IPR036615">
    <property type="entry name" value="Mur_ligase_C_dom_sf"/>
</dbReference>
<dbReference type="Gene3D" id="3.40.1190.10">
    <property type="entry name" value="Mur-like, catalytic domain"/>
    <property type="match status" value="1"/>
</dbReference>
<feature type="domain" description="Mur ligase central" evidence="16">
    <location>
        <begin position="107"/>
        <end position="306"/>
    </location>
</feature>
<evidence type="ECO:0000256" key="11">
    <source>
        <dbReference type="ARBA" id="ARBA00023316"/>
    </source>
</evidence>
<feature type="modified residue" description="N6-carboxylysine" evidence="12">
    <location>
        <position position="215"/>
    </location>
</feature>
<dbReference type="Gene3D" id="3.90.190.20">
    <property type="entry name" value="Mur ligase, C-terminal domain"/>
    <property type="match status" value="1"/>
</dbReference>
<evidence type="ECO:0000256" key="6">
    <source>
        <dbReference type="ARBA" id="ARBA00022741"/>
    </source>
</evidence>
<gene>
    <name evidence="12" type="primary">murE</name>
    <name evidence="17" type="ORF">ACFFH4_05130</name>
</gene>
<evidence type="ECO:0000256" key="10">
    <source>
        <dbReference type="ARBA" id="ARBA00023306"/>
    </source>
</evidence>
<dbReference type="SUPFAM" id="SSF53623">
    <property type="entry name" value="MurD-like peptide ligases, catalytic domain"/>
    <property type="match status" value="1"/>
</dbReference>
<feature type="binding site" evidence="12">
    <location>
        <position position="175"/>
    </location>
    <ligand>
        <name>UDP-N-acetyl-alpha-D-muramoyl-L-alanyl-D-glutamate</name>
        <dbReference type="ChEBI" id="CHEBI:83900"/>
    </ligand>
</feature>
<dbReference type="PANTHER" id="PTHR23135">
    <property type="entry name" value="MUR LIGASE FAMILY MEMBER"/>
    <property type="match status" value="1"/>
</dbReference>
<keyword evidence="4 12" id="KW-0436">Ligase</keyword>
<dbReference type="SUPFAM" id="SSF63418">
    <property type="entry name" value="MurE/MurF N-terminal domain"/>
    <property type="match status" value="1"/>
</dbReference>
<comment type="function">
    <text evidence="12">Catalyzes the addition of an amino acid to the nucleotide precursor UDP-N-acetylmuramoyl-L-alanyl-D-glutamate (UMAG) in the biosynthesis of bacterial cell-wall peptidoglycan.</text>
</comment>
<keyword evidence="12" id="KW-0460">Magnesium</keyword>
<feature type="binding site" evidence="12">
    <location>
        <begin position="151"/>
        <end position="152"/>
    </location>
    <ligand>
        <name>UDP-N-acetyl-alpha-D-muramoyl-L-alanyl-D-glutamate</name>
        <dbReference type="ChEBI" id="CHEBI:83900"/>
    </ligand>
</feature>
<dbReference type="Gene3D" id="3.40.1390.10">
    <property type="entry name" value="MurE/MurF, N-terminal domain"/>
    <property type="match status" value="1"/>
</dbReference>
<feature type="domain" description="Mur ligase C-terminal" evidence="15">
    <location>
        <begin position="329"/>
        <end position="455"/>
    </location>
</feature>
<evidence type="ECO:0000256" key="9">
    <source>
        <dbReference type="ARBA" id="ARBA00022984"/>
    </source>
</evidence>
<evidence type="ECO:0000256" key="2">
    <source>
        <dbReference type="ARBA" id="ARBA00005898"/>
    </source>
</evidence>
<evidence type="ECO:0000256" key="7">
    <source>
        <dbReference type="ARBA" id="ARBA00022840"/>
    </source>
</evidence>
<feature type="binding site" evidence="12">
    <location>
        <position position="183"/>
    </location>
    <ligand>
        <name>UDP-N-acetyl-alpha-D-muramoyl-L-alanyl-D-glutamate</name>
        <dbReference type="ChEBI" id="CHEBI:83900"/>
    </ligand>
</feature>
<evidence type="ECO:0000256" key="5">
    <source>
        <dbReference type="ARBA" id="ARBA00022618"/>
    </source>
</evidence>
<dbReference type="EC" id="6.3.2.-" evidence="12"/>
<dbReference type="NCBIfam" id="NF001126">
    <property type="entry name" value="PRK00139.1-4"/>
    <property type="match status" value="1"/>
</dbReference>
<keyword evidence="11 12" id="KW-0961">Cell wall biogenesis/degradation</keyword>
<dbReference type="InterPro" id="IPR005761">
    <property type="entry name" value="UDP-N-AcMur-Glu-dNH2Pim_ligase"/>
</dbReference>
<comment type="PTM">
    <text evidence="12">Carboxylation is probably crucial for Mg(2+) binding and, consequently, for the gamma-phosphate positioning of ATP.</text>
</comment>
<evidence type="ECO:0000256" key="1">
    <source>
        <dbReference type="ARBA" id="ARBA00004752"/>
    </source>
</evidence>
<protein>
    <recommendedName>
        <fullName evidence="12">UDP-N-acetylmuramyl-tripeptide synthetase</fullName>
        <ecNumber evidence="12">6.3.2.-</ecNumber>
    </recommendedName>
    <alternativeName>
        <fullName evidence="12">UDP-MurNAc-tripeptide synthetase</fullName>
    </alternativeName>
</protein>
<comment type="cofactor">
    <cofactor evidence="12">
        <name>Mg(2+)</name>
        <dbReference type="ChEBI" id="CHEBI:18420"/>
    </cofactor>
</comment>
<keyword evidence="10 12" id="KW-0131">Cell cycle</keyword>
<keyword evidence="7 12" id="KW-0067">ATP-binding</keyword>
<dbReference type="SUPFAM" id="SSF53244">
    <property type="entry name" value="MurD-like peptide ligases, peptide-binding domain"/>
    <property type="match status" value="1"/>
</dbReference>
<dbReference type="InterPro" id="IPR004101">
    <property type="entry name" value="Mur_ligase_C"/>
</dbReference>
<comment type="pathway">
    <text evidence="1 12 13">Cell wall biogenesis; peptidoglycan biosynthesis.</text>
</comment>
<feature type="binding site" evidence="12">
    <location>
        <begin position="109"/>
        <end position="115"/>
    </location>
    <ligand>
        <name>ATP</name>
        <dbReference type="ChEBI" id="CHEBI:30616"/>
    </ligand>
</feature>
<evidence type="ECO:0000256" key="4">
    <source>
        <dbReference type="ARBA" id="ARBA00022598"/>
    </source>
</evidence>
<dbReference type="InterPro" id="IPR013221">
    <property type="entry name" value="Mur_ligase_cen"/>
</dbReference>
<dbReference type="HAMAP" id="MF_00208">
    <property type="entry name" value="MurE"/>
    <property type="match status" value="1"/>
</dbReference>
<comment type="subcellular location">
    <subcellularLocation>
        <location evidence="12 13">Cytoplasm</location>
    </subcellularLocation>
</comment>
<dbReference type="InterPro" id="IPR000713">
    <property type="entry name" value="Mur_ligase_N"/>
</dbReference>
<organism evidence="17 18">
    <name type="scientific">Halalkalibacter alkalisediminis</name>
    <dbReference type="NCBI Taxonomy" id="935616"/>
    <lineage>
        <taxon>Bacteria</taxon>
        <taxon>Bacillati</taxon>
        <taxon>Bacillota</taxon>
        <taxon>Bacilli</taxon>
        <taxon>Bacillales</taxon>
        <taxon>Bacillaceae</taxon>
        <taxon>Halalkalibacter</taxon>
    </lineage>
</organism>
<comment type="similarity">
    <text evidence="2 12">Belongs to the MurCDEF family. MurE subfamily.</text>
</comment>
<dbReference type="Proteomes" id="UP001589833">
    <property type="component" value="Unassembled WGS sequence"/>
</dbReference>
<dbReference type="Pfam" id="PF01225">
    <property type="entry name" value="Mur_ligase"/>
    <property type="match status" value="1"/>
</dbReference>
<keyword evidence="5 12" id="KW-0132">Cell division</keyword>
<evidence type="ECO:0000313" key="17">
    <source>
        <dbReference type="EMBL" id="MFC0558427.1"/>
    </source>
</evidence>
<dbReference type="InterPro" id="IPR018109">
    <property type="entry name" value="Folylpolyglutamate_synth_CS"/>
</dbReference>
<dbReference type="PROSITE" id="PS01011">
    <property type="entry name" value="FOLYLPOLYGLU_SYNT_1"/>
    <property type="match status" value="1"/>
</dbReference>
<feature type="binding site" evidence="12">
    <location>
        <position position="181"/>
    </location>
    <ligand>
        <name>UDP-N-acetyl-alpha-D-muramoyl-L-alanyl-D-glutamate</name>
        <dbReference type="ChEBI" id="CHEBI:83900"/>
    </ligand>
</feature>
<dbReference type="Pfam" id="PF08245">
    <property type="entry name" value="Mur_ligase_M"/>
    <property type="match status" value="1"/>
</dbReference>
<comment type="caution">
    <text evidence="12">Lacks conserved residue(s) required for the propagation of feature annotation.</text>
</comment>
<evidence type="ECO:0000256" key="12">
    <source>
        <dbReference type="HAMAP-Rule" id="MF_00208"/>
    </source>
</evidence>
<keyword evidence="6 12" id="KW-0547">Nucleotide-binding</keyword>
<dbReference type="Pfam" id="PF02875">
    <property type="entry name" value="Mur_ligase_C"/>
    <property type="match status" value="1"/>
</dbReference>
<accession>A0ABV6NDU4</accession>
<keyword evidence="3 12" id="KW-0963">Cytoplasm</keyword>
<name>A0ABV6NDU4_9BACI</name>
<dbReference type="InterPro" id="IPR036565">
    <property type="entry name" value="Mur-like_cat_sf"/>
</dbReference>
<keyword evidence="8 12" id="KW-0133">Cell shape</keyword>
<feature type="domain" description="Mur ligase N-terminal catalytic" evidence="14">
    <location>
        <begin position="22"/>
        <end position="95"/>
    </location>
</feature>
<feature type="binding site" evidence="12">
    <location>
        <position position="29"/>
    </location>
    <ligand>
        <name>UDP-N-acetyl-alpha-D-muramoyl-L-alanyl-D-glutamate</name>
        <dbReference type="ChEBI" id="CHEBI:83900"/>
    </ligand>
</feature>
<dbReference type="RefSeq" id="WP_273840260.1">
    <property type="nucleotide sequence ID" value="NZ_JAQQWT010000001.1"/>
</dbReference>
<evidence type="ECO:0000259" key="14">
    <source>
        <dbReference type="Pfam" id="PF01225"/>
    </source>
</evidence>
<feature type="binding site" evidence="12">
    <location>
        <position position="27"/>
    </location>
    <ligand>
        <name>UDP-N-acetyl-alpha-D-muramoyl-L-alanyl-D-glutamate</name>
        <dbReference type="ChEBI" id="CHEBI:83900"/>
    </ligand>
</feature>
<dbReference type="NCBIfam" id="TIGR01085">
    <property type="entry name" value="murE"/>
    <property type="match status" value="1"/>
</dbReference>
<evidence type="ECO:0000256" key="13">
    <source>
        <dbReference type="RuleBase" id="RU004135"/>
    </source>
</evidence>
<dbReference type="PANTHER" id="PTHR23135:SF4">
    <property type="entry name" value="UDP-N-ACETYLMURAMOYL-L-ALANYL-D-GLUTAMATE--2,6-DIAMINOPIMELATE LIGASE MURE HOMOLOG, CHLOROPLASTIC"/>
    <property type="match status" value="1"/>
</dbReference>
<evidence type="ECO:0000259" key="15">
    <source>
        <dbReference type="Pfam" id="PF02875"/>
    </source>
</evidence>
<evidence type="ECO:0000259" key="16">
    <source>
        <dbReference type="Pfam" id="PF08245"/>
    </source>
</evidence>
<comment type="caution">
    <text evidence="17">The sequence shown here is derived from an EMBL/GenBank/DDBJ whole genome shotgun (WGS) entry which is preliminary data.</text>
</comment>